<evidence type="ECO:0000313" key="2">
    <source>
        <dbReference type="Proteomes" id="UP001218579"/>
    </source>
</evidence>
<dbReference type="EMBL" id="JAQQKV010000001">
    <property type="protein sequence ID" value="MDC7675382.1"/>
    <property type="molecule type" value="Genomic_DNA"/>
</dbReference>
<evidence type="ECO:0000313" key="1">
    <source>
        <dbReference type="EMBL" id="MDC7675382.1"/>
    </source>
</evidence>
<reference evidence="1 2" key="1">
    <citation type="submission" date="2023-01" db="EMBL/GenBank/DDBJ databases">
        <title>Novel species of the genus Asticcacaulis isolated from rivers.</title>
        <authorList>
            <person name="Lu H."/>
        </authorList>
    </citation>
    <scope>NUCLEOTIDE SEQUENCE [LARGE SCALE GENOMIC DNA]</scope>
    <source>
        <strain evidence="1 2">LKC15W</strain>
    </source>
</reference>
<name>A0ABT5HGL9_9CAUL</name>
<organism evidence="1 2">
    <name type="scientific">Asticcacaulis machinosus</name>
    <dbReference type="NCBI Taxonomy" id="2984211"/>
    <lineage>
        <taxon>Bacteria</taxon>
        <taxon>Pseudomonadati</taxon>
        <taxon>Pseudomonadota</taxon>
        <taxon>Alphaproteobacteria</taxon>
        <taxon>Caulobacterales</taxon>
        <taxon>Caulobacteraceae</taxon>
        <taxon>Asticcacaulis</taxon>
    </lineage>
</organism>
<sequence length="181" mass="19289">MIDALKTLGLCLGMVTLSFGAGYLEGSKDAYEKAELASARQAEAAMTSIRRQQALINILSRDAAIAETQRQTAVKEIHRETQRIIERPVYRTVCIDTDGLRILDQAADIANSKTTGYLPEPADAASGIAESPPPSTAGDLTHSTGADCVQSIVDLYDTAGQIRAQLIALQSQVTASQEAQP</sequence>
<keyword evidence="2" id="KW-1185">Reference proteome</keyword>
<dbReference type="Proteomes" id="UP001218579">
    <property type="component" value="Unassembled WGS sequence"/>
</dbReference>
<accession>A0ABT5HGL9</accession>
<proteinExistence type="predicted"/>
<gene>
    <name evidence="1" type="ORF">PQU98_04525</name>
</gene>
<dbReference type="RefSeq" id="WP_272743689.1">
    <property type="nucleotide sequence ID" value="NZ_JAQQKV010000001.1"/>
</dbReference>
<comment type="caution">
    <text evidence="1">The sequence shown here is derived from an EMBL/GenBank/DDBJ whole genome shotgun (WGS) entry which is preliminary data.</text>
</comment>
<protein>
    <recommendedName>
        <fullName evidence="3">Bacteriophage Rz lysis protein</fullName>
    </recommendedName>
</protein>
<evidence type="ECO:0008006" key="3">
    <source>
        <dbReference type="Google" id="ProtNLM"/>
    </source>
</evidence>